<gene>
    <name evidence="2" type="ORF">WR164_02150</name>
</gene>
<feature type="domain" description="Serine aminopeptidase S33" evidence="1">
    <location>
        <begin position="27"/>
        <end position="146"/>
    </location>
</feature>
<name>A0A9W6EQU5_9LACO</name>
<evidence type="ECO:0000313" key="2">
    <source>
        <dbReference type="EMBL" id="GLB46236.1"/>
    </source>
</evidence>
<reference evidence="2" key="1">
    <citation type="submission" date="2022-07" db="EMBL/GenBank/DDBJ databases">
        <authorList>
            <person name="Kouya T."/>
            <person name="Ishiyama Y."/>
        </authorList>
    </citation>
    <scope>NUCLEOTIDE SEQUENCE</scope>
    <source>
        <strain evidence="2">WR16-4</strain>
    </source>
</reference>
<proteinExistence type="predicted"/>
<dbReference type="InterPro" id="IPR022742">
    <property type="entry name" value="Hydrolase_4"/>
</dbReference>
<dbReference type="PANTHER" id="PTHR22946">
    <property type="entry name" value="DIENELACTONE HYDROLASE DOMAIN-CONTAINING PROTEIN-RELATED"/>
    <property type="match status" value="1"/>
</dbReference>
<dbReference type="RefSeq" id="WP_286135692.1">
    <property type="nucleotide sequence ID" value="NZ_BRPL01000002.1"/>
</dbReference>
<keyword evidence="2" id="KW-0378">Hydrolase</keyword>
<dbReference type="Proteomes" id="UP001144204">
    <property type="component" value="Unassembled WGS sequence"/>
</dbReference>
<dbReference type="SUPFAM" id="SSF53474">
    <property type="entry name" value="alpha/beta-Hydrolases"/>
    <property type="match status" value="1"/>
</dbReference>
<sequence>MKIKSFETKRNQLTIRGRKYYQDDSNNHHAVIISHGFGSSAIGSIRYAEPLAELGYTVFTYDFCGSGNSQCQSDGDSINNSVKTEEADLKQVIQFVREQPDIDKQKIILMGLSQGGLVSALVANQMPRAIAKLILYYPAFSIPNDARNGHIKDVKFNVNHLPDRLRVDGIYIGKAYIQAAMNLNVYYHIMEFKRPVLICHGTHDHLVDIGYSEKAYSIYKNAKMVPIHNGDHGFHENGYDQAIKETKKFLDVK</sequence>
<dbReference type="Pfam" id="PF12146">
    <property type="entry name" value="Hydrolase_4"/>
    <property type="match status" value="1"/>
</dbReference>
<dbReference type="AlphaFoldDB" id="A0A9W6EQU5"/>
<dbReference type="InterPro" id="IPR050261">
    <property type="entry name" value="FrsA_esterase"/>
</dbReference>
<accession>A0A9W6EQU5</accession>
<dbReference type="Gene3D" id="3.40.50.1820">
    <property type="entry name" value="alpha/beta hydrolase"/>
    <property type="match status" value="1"/>
</dbReference>
<protein>
    <submittedName>
        <fullName evidence="2">Alpha/beta hydrolase</fullName>
    </submittedName>
</protein>
<comment type="caution">
    <text evidence="2">The sequence shown here is derived from an EMBL/GenBank/DDBJ whole genome shotgun (WGS) entry which is preliminary data.</text>
</comment>
<dbReference type="InterPro" id="IPR029058">
    <property type="entry name" value="AB_hydrolase_fold"/>
</dbReference>
<evidence type="ECO:0000259" key="1">
    <source>
        <dbReference type="Pfam" id="PF12146"/>
    </source>
</evidence>
<dbReference type="EMBL" id="BRPL01000002">
    <property type="protein sequence ID" value="GLB46236.1"/>
    <property type="molecule type" value="Genomic_DNA"/>
</dbReference>
<organism evidence="2 3">
    <name type="scientific">Philodulcilactobacillus myokoensis</name>
    <dbReference type="NCBI Taxonomy" id="2929573"/>
    <lineage>
        <taxon>Bacteria</taxon>
        <taxon>Bacillati</taxon>
        <taxon>Bacillota</taxon>
        <taxon>Bacilli</taxon>
        <taxon>Lactobacillales</taxon>
        <taxon>Lactobacillaceae</taxon>
        <taxon>Philodulcilactobacillus</taxon>
    </lineage>
</organism>
<dbReference type="GO" id="GO:0016787">
    <property type="term" value="F:hydrolase activity"/>
    <property type="evidence" value="ECO:0007669"/>
    <property type="project" value="UniProtKB-KW"/>
</dbReference>
<evidence type="ECO:0000313" key="3">
    <source>
        <dbReference type="Proteomes" id="UP001144204"/>
    </source>
</evidence>
<reference evidence="2" key="2">
    <citation type="journal article" date="2023" name="PLoS ONE">
        <title>Philodulcilactobacillus myokoensis gen. nov., sp. nov., a fructophilic, acidophilic, and agar-phobic lactic acid bacterium isolated from fermented vegetable extracts.</title>
        <authorList>
            <person name="Kouya T."/>
            <person name="Ishiyama Y."/>
            <person name="Ohashi S."/>
            <person name="Kumakubo R."/>
            <person name="Yamazaki T."/>
            <person name="Otaki T."/>
        </authorList>
    </citation>
    <scope>NUCLEOTIDE SEQUENCE</scope>
    <source>
        <strain evidence="2">WR16-4</strain>
    </source>
</reference>
<keyword evidence="3" id="KW-1185">Reference proteome</keyword>